<evidence type="ECO:0000256" key="1">
    <source>
        <dbReference type="SAM" id="MobiDB-lite"/>
    </source>
</evidence>
<reference evidence="3" key="1">
    <citation type="submission" date="2021-01" db="EMBL/GenBank/DDBJ databases">
        <authorList>
            <person name="Corre E."/>
            <person name="Pelletier E."/>
            <person name="Niang G."/>
            <person name="Scheremetjew M."/>
            <person name="Finn R."/>
            <person name="Kale V."/>
            <person name="Holt S."/>
            <person name="Cochrane G."/>
            <person name="Meng A."/>
            <person name="Brown T."/>
            <person name="Cohen L."/>
        </authorList>
    </citation>
    <scope>NUCLEOTIDE SEQUENCE</scope>
    <source>
        <strain evidence="3">CCMP2877</strain>
    </source>
</reference>
<dbReference type="SMART" id="SM00088">
    <property type="entry name" value="PINT"/>
    <property type="match status" value="1"/>
</dbReference>
<name>A0A7S1XNF2_9STRA</name>
<dbReference type="InterPro" id="IPR036390">
    <property type="entry name" value="WH_DNA-bd_sf"/>
</dbReference>
<dbReference type="PANTHER" id="PTHR10678">
    <property type="entry name" value="26S PROTEASOME NON-ATPASE REGULATORY SUBUNIT 11/COP9 SIGNALOSOME COMPLEX SUBUNIT 2"/>
    <property type="match status" value="1"/>
</dbReference>
<evidence type="ECO:0000259" key="2">
    <source>
        <dbReference type="PROSITE" id="PS50250"/>
    </source>
</evidence>
<dbReference type="AlphaFoldDB" id="A0A7S1XNF2"/>
<proteinExistence type="predicted"/>
<feature type="domain" description="PCI" evidence="2">
    <location>
        <begin position="253"/>
        <end position="422"/>
    </location>
</feature>
<feature type="region of interest" description="Disordered" evidence="1">
    <location>
        <begin position="1"/>
        <end position="27"/>
    </location>
</feature>
<dbReference type="SUPFAM" id="SSF46785">
    <property type="entry name" value="Winged helix' DNA-binding domain"/>
    <property type="match status" value="1"/>
</dbReference>
<dbReference type="EMBL" id="HBGJ01011145">
    <property type="protein sequence ID" value="CAD9248606.1"/>
    <property type="molecule type" value="Transcribed_RNA"/>
</dbReference>
<dbReference type="Gene3D" id="1.25.40.570">
    <property type="match status" value="1"/>
</dbReference>
<dbReference type="SMART" id="SM00753">
    <property type="entry name" value="PAM"/>
    <property type="match status" value="1"/>
</dbReference>
<evidence type="ECO:0000313" key="3">
    <source>
        <dbReference type="EMBL" id="CAD9248606.1"/>
    </source>
</evidence>
<dbReference type="Pfam" id="PF01399">
    <property type="entry name" value="PCI"/>
    <property type="match status" value="1"/>
</dbReference>
<dbReference type="InterPro" id="IPR050871">
    <property type="entry name" value="26S_Proteasome/COP9_Components"/>
</dbReference>
<dbReference type="InterPro" id="IPR000717">
    <property type="entry name" value="PCI_dom"/>
</dbReference>
<organism evidence="3">
    <name type="scientific">Phaeomonas parva</name>
    <dbReference type="NCBI Taxonomy" id="124430"/>
    <lineage>
        <taxon>Eukaryota</taxon>
        <taxon>Sar</taxon>
        <taxon>Stramenopiles</taxon>
        <taxon>Ochrophyta</taxon>
        <taxon>Pinguiophyceae</taxon>
        <taxon>Pinguiochrysidales</taxon>
        <taxon>Pinguiochrysidaceae</taxon>
        <taxon>Phaeomonas</taxon>
    </lineage>
</organism>
<dbReference type="PROSITE" id="PS50250">
    <property type="entry name" value="PCI"/>
    <property type="match status" value="1"/>
</dbReference>
<accession>A0A7S1XNF2</accession>
<protein>
    <recommendedName>
        <fullName evidence="2">PCI domain-containing protein</fullName>
    </recommendedName>
</protein>
<gene>
    <name evidence="3" type="ORF">PPAR1163_LOCUS6966</name>
</gene>
<sequence length="453" mass="51008">MSDDEYEYDYGSDDAYDYGSDGDEEQEDDEAIEIENAFYEGDDCKAEDPARALEMFGKVIDLTKDATEGDELKWRFGALGNIVILHAGLGDHARMLEMYEQMLAYISMVTRNECTDSINKVLDSVSSGTSLVHLQKIYEVTLQALKSANNERLWLNTNIKLGRVHLEAKNYGRVADIARELQVACRLPDGSDDVTKGSYLLEAYALEIQLCTLTHNTPRIKEIYPKTEALSAAVADPRIMGIIREEGGKMFMGLSQWGEAYNEFYAAFRNYQEGGNPRAKTCLKYVVLSNMLALSDINPFAAREAKVFQDDREITAMMDLRMAYESNDMPGFERVLSNKSNKILEDDYLERFVERLRYRMRESVLLNLVKPYVRIGLDFVAAELNLEAAAVEDIVVRLILDGRVAGKIDQVRRCIVLDRGGAAGAAIAKDYEGLQKWSKALFDLNDSLGLKVT</sequence>